<feature type="region of interest" description="Disordered" evidence="1">
    <location>
        <begin position="103"/>
        <end position="130"/>
    </location>
</feature>
<feature type="region of interest" description="Disordered" evidence="1">
    <location>
        <begin position="16"/>
        <end position="51"/>
    </location>
</feature>
<name>A0ABD0K637_9CAEN</name>
<reference evidence="2 3" key="1">
    <citation type="journal article" date="2023" name="Sci. Data">
        <title>Genome assembly of the Korean intertidal mud-creeper Batillaria attramentaria.</title>
        <authorList>
            <person name="Patra A.K."/>
            <person name="Ho P.T."/>
            <person name="Jun S."/>
            <person name="Lee S.J."/>
            <person name="Kim Y."/>
            <person name="Won Y.J."/>
        </authorList>
    </citation>
    <scope>NUCLEOTIDE SEQUENCE [LARGE SCALE GENOMIC DNA]</scope>
    <source>
        <strain evidence="2">Wonlab-2016</strain>
    </source>
</reference>
<accession>A0ABD0K637</accession>
<evidence type="ECO:0000313" key="3">
    <source>
        <dbReference type="Proteomes" id="UP001519460"/>
    </source>
</evidence>
<evidence type="ECO:0000256" key="1">
    <source>
        <dbReference type="SAM" id="MobiDB-lite"/>
    </source>
</evidence>
<feature type="compositionally biased region" description="Basic and acidic residues" evidence="1">
    <location>
        <begin position="16"/>
        <end position="26"/>
    </location>
</feature>
<comment type="caution">
    <text evidence="2">The sequence shown here is derived from an EMBL/GenBank/DDBJ whole genome shotgun (WGS) entry which is preliminary data.</text>
</comment>
<proteinExistence type="predicted"/>
<keyword evidence="3" id="KW-1185">Reference proteome</keyword>
<organism evidence="2 3">
    <name type="scientific">Batillaria attramentaria</name>
    <dbReference type="NCBI Taxonomy" id="370345"/>
    <lineage>
        <taxon>Eukaryota</taxon>
        <taxon>Metazoa</taxon>
        <taxon>Spiralia</taxon>
        <taxon>Lophotrochozoa</taxon>
        <taxon>Mollusca</taxon>
        <taxon>Gastropoda</taxon>
        <taxon>Caenogastropoda</taxon>
        <taxon>Sorbeoconcha</taxon>
        <taxon>Cerithioidea</taxon>
        <taxon>Batillariidae</taxon>
        <taxon>Batillaria</taxon>
    </lineage>
</organism>
<evidence type="ECO:0000313" key="2">
    <source>
        <dbReference type="EMBL" id="KAK7482426.1"/>
    </source>
</evidence>
<dbReference type="EMBL" id="JACVVK020000245">
    <property type="protein sequence ID" value="KAK7482426.1"/>
    <property type="molecule type" value="Genomic_DNA"/>
</dbReference>
<protein>
    <submittedName>
        <fullName evidence="2">Uncharacterized protein</fullName>
    </submittedName>
</protein>
<gene>
    <name evidence="2" type="ORF">BaRGS_00026348</name>
</gene>
<sequence>MGQICGQKLLGLEKRMRGDGKDDTIRPRATAQQNDSNRPEECRYGGRRQAGDGCCARWYRSRRLRGLGSPCKRACLKAIGMVTSPNDRVLMVSCQTRSIADLHDQEPRGDKTVFCSPRETGQADVQPTRP</sequence>
<dbReference type="AlphaFoldDB" id="A0ABD0K637"/>
<dbReference type="Proteomes" id="UP001519460">
    <property type="component" value="Unassembled WGS sequence"/>
</dbReference>